<accession>A0ABP7X9W6</accession>
<evidence type="ECO:0000313" key="9">
    <source>
        <dbReference type="Proteomes" id="UP001500459"/>
    </source>
</evidence>
<dbReference type="InterPro" id="IPR013324">
    <property type="entry name" value="RNA_pol_sigma_r3/r4-like"/>
</dbReference>
<protein>
    <submittedName>
        <fullName evidence="8">RNA polymerase sigma factor</fullName>
    </submittedName>
</protein>
<dbReference type="PANTHER" id="PTHR43133">
    <property type="entry name" value="RNA POLYMERASE ECF-TYPE SIGMA FACTO"/>
    <property type="match status" value="1"/>
</dbReference>
<dbReference type="InterPro" id="IPR036388">
    <property type="entry name" value="WH-like_DNA-bd_sf"/>
</dbReference>
<name>A0ABP7X9W6_9FLAO</name>
<dbReference type="InterPro" id="IPR013249">
    <property type="entry name" value="RNA_pol_sigma70_r4_t2"/>
</dbReference>
<evidence type="ECO:0000256" key="2">
    <source>
        <dbReference type="ARBA" id="ARBA00023015"/>
    </source>
</evidence>
<evidence type="ECO:0000256" key="5">
    <source>
        <dbReference type="ARBA" id="ARBA00023163"/>
    </source>
</evidence>
<proteinExistence type="inferred from homology"/>
<dbReference type="EMBL" id="BAABCW010000001">
    <property type="protein sequence ID" value="GAA4108730.1"/>
    <property type="molecule type" value="Genomic_DNA"/>
</dbReference>
<evidence type="ECO:0000313" key="8">
    <source>
        <dbReference type="EMBL" id="GAA4108730.1"/>
    </source>
</evidence>
<dbReference type="InterPro" id="IPR039425">
    <property type="entry name" value="RNA_pol_sigma-70-like"/>
</dbReference>
<organism evidence="8 9">
    <name type="scientific">Aquimarina addita</name>
    <dbReference type="NCBI Taxonomy" id="870485"/>
    <lineage>
        <taxon>Bacteria</taxon>
        <taxon>Pseudomonadati</taxon>
        <taxon>Bacteroidota</taxon>
        <taxon>Flavobacteriia</taxon>
        <taxon>Flavobacteriales</taxon>
        <taxon>Flavobacteriaceae</taxon>
        <taxon>Aquimarina</taxon>
    </lineage>
</organism>
<dbReference type="InterPro" id="IPR014284">
    <property type="entry name" value="RNA_pol_sigma-70_dom"/>
</dbReference>
<dbReference type="SUPFAM" id="SSF88659">
    <property type="entry name" value="Sigma3 and sigma4 domains of RNA polymerase sigma factors"/>
    <property type="match status" value="1"/>
</dbReference>
<comment type="similarity">
    <text evidence="1">Belongs to the sigma-70 factor family. ECF subfamily.</text>
</comment>
<dbReference type="InterPro" id="IPR007627">
    <property type="entry name" value="RNA_pol_sigma70_r2"/>
</dbReference>
<dbReference type="RefSeq" id="WP_344924447.1">
    <property type="nucleotide sequence ID" value="NZ_BAABCW010000001.1"/>
</dbReference>
<keyword evidence="3" id="KW-0731">Sigma factor</keyword>
<comment type="caution">
    <text evidence="8">The sequence shown here is derived from an EMBL/GenBank/DDBJ whole genome shotgun (WGS) entry which is preliminary data.</text>
</comment>
<keyword evidence="5" id="KW-0804">Transcription</keyword>
<dbReference type="PANTHER" id="PTHR43133:SF8">
    <property type="entry name" value="RNA POLYMERASE SIGMA FACTOR HI_1459-RELATED"/>
    <property type="match status" value="1"/>
</dbReference>
<evidence type="ECO:0000256" key="3">
    <source>
        <dbReference type="ARBA" id="ARBA00023082"/>
    </source>
</evidence>
<dbReference type="Pfam" id="PF08281">
    <property type="entry name" value="Sigma70_r4_2"/>
    <property type="match status" value="1"/>
</dbReference>
<dbReference type="Gene3D" id="1.10.10.10">
    <property type="entry name" value="Winged helix-like DNA-binding domain superfamily/Winged helix DNA-binding domain"/>
    <property type="match status" value="1"/>
</dbReference>
<sequence>MIDRLIKECKKNNRKAQSELFYQYKDILFALCLKYCSNTEEAEDILQESFVTIFKRINQYKSKGSFEGWMKRITINNAIDRYRKKSFTNIQVNEELIEDTETKINEFDFHFSLDELLQLIHELPTKYRLVFSLYELDDYSHKEISSLLKISEGASKANLHRAKATLKAKIESINKGRKKITVSNG</sequence>
<dbReference type="SUPFAM" id="SSF88946">
    <property type="entry name" value="Sigma2 domain of RNA polymerase sigma factors"/>
    <property type="match status" value="1"/>
</dbReference>
<dbReference type="CDD" id="cd06171">
    <property type="entry name" value="Sigma70_r4"/>
    <property type="match status" value="1"/>
</dbReference>
<dbReference type="Pfam" id="PF04542">
    <property type="entry name" value="Sigma70_r2"/>
    <property type="match status" value="1"/>
</dbReference>
<keyword evidence="4" id="KW-0238">DNA-binding</keyword>
<evidence type="ECO:0000259" key="6">
    <source>
        <dbReference type="Pfam" id="PF04542"/>
    </source>
</evidence>
<reference evidence="9" key="1">
    <citation type="journal article" date="2019" name="Int. J. Syst. Evol. Microbiol.">
        <title>The Global Catalogue of Microorganisms (GCM) 10K type strain sequencing project: providing services to taxonomists for standard genome sequencing and annotation.</title>
        <authorList>
            <consortium name="The Broad Institute Genomics Platform"/>
            <consortium name="The Broad Institute Genome Sequencing Center for Infectious Disease"/>
            <person name="Wu L."/>
            <person name="Ma J."/>
        </authorList>
    </citation>
    <scope>NUCLEOTIDE SEQUENCE [LARGE SCALE GENOMIC DNA]</scope>
    <source>
        <strain evidence="9">JCM 17106</strain>
    </source>
</reference>
<keyword evidence="9" id="KW-1185">Reference proteome</keyword>
<feature type="domain" description="RNA polymerase sigma-70 region 2" evidence="6">
    <location>
        <begin position="21"/>
        <end position="86"/>
    </location>
</feature>
<dbReference type="NCBIfam" id="TIGR02937">
    <property type="entry name" value="sigma70-ECF"/>
    <property type="match status" value="1"/>
</dbReference>
<evidence type="ECO:0000259" key="7">
    <source>
        <dbReference type="Pfam" id="PF08281"/>
    </source>
</evidence>
<evidence type="ECO:0000256" key="4">
    <source>
        <dbReference type="ARBA" id="ARBA00023125"/>
    </source>
</evidence>
<evidence type="ECO:0000256" key="1">
    <source>
        <dbReference type="ARBA" id="ARBA00010641"/>
    </source>
</evidence>
<dbReference type="InterPro" id="IPR013325">
    <property type="entry name" value="RNA_pol_sigma_r2"/>
</dbReference>
<keyword evidence="2" id="KW-0805">Transcription regulation</keyword>
<dbReference type="Proteomes" id="UP001500459">
    <property type="component" value="Unassembled WGS sequence"/>
</dbReference>
<gene>
    <name evidence="8" type="ORF">GCM10022393_05020</name>
</gene>
<feature type="domain" description="RNA polymerase sigma factor 70 region 4 type 2" evidence="7">
    <location>
        <begin position="114"/>
        <end position="166"/>
    </location>
</feature>
<dbReference type="Gene3D" id="1.10.1740.10">
    <property type="match status" value="1"/>
</dbReference>